<feature type="compositionally biased region" description="Basic and acidic residues" evidence="1">
    <location>
        <begin position="29"/>
        <end position="42"/>
    </location>
</feature>
<dbReference type="AlphaFoldDB" id="A0AAN7HQH1"/>
<dbReference type="Proteomes" id="UP001303647">
    <property type="component" value="Unassembled WGS sequence"/>
</dbReference>
<protein>
    <submittedName>
        <fullName evidence="2">Uncharacterized protein</fullName>
    </submittedName>
</protein>
<organism evidence="2 3">
    <name type="scientific">Corynascus novoguineensis</name>
    <dbReference type="NCBI Taxonomy" id="1126955"/>
    <lineage>
        <taxon>Eukaryota</taxon>
        <taxon>Fungi</taxon>
        <taxon>Dikarya</taxon>
        <taxon>Ascomycota</taxon>
        <taxon>Pezizomycotina</taxon>
        <taxon>Sordariomycetes</taxon>
        <taxon>Sordariomycetidae</taxon>
        <taxon>Sordariales</taxon>
        <taxon>Chaetomiaceae</taxon>
        <taxon>Corynascus</taxon>
    </lineage>
</organism>
<dbReference type="EMBL" id="MU857651">
    <property type="protein sequence ID" value="KAK4247609.1"/>
    <property type="molecule type" value="Genomic_DNA"/>
</dbReference>
<reference evidence="2" key="2">
    <citation type="submission" date="2023-05" db="EMBL/GenBank/DDBJ databases">
        <authorList>
            <consortium name="Lawrence Berkeley National Laboratory"/>
            <person name="Steindorff A."/>
            <person name="Hensen N."/>
            <person name="Bonometti L."/>
            <person name="Westerberg I."/>
            <person name="Brannstrom I.O."/>
            <person name="Guillou S."/>
            <person name="Cros-Aarteil S."/>
            <person name="Calhoun S."/>
            <person name="Haridas S."/>
            <person name="Kuo A."/>
            <person name="Mondo S."/>
            <person name="Pangilinan J."/>
            <person name="Riley R."/>
            <person name="Labutti K."/>
            <person name="Andreopoulos B."/>
            <person name="Lipzen A."/>
            <person name="Chen C."/>
            <person name="Yanf M."/>
            <person name="Daum C."/>
            <person name="Ng V."/>
            <person name="Clum A."/>
            <person name="Ohm R."/>
            <person name="Martin F."/>
            <person name="Silar P."/>
            <person name="Natvig D."/>
            <person name="Lalanne C."/>
            <person name="Gautier V."/>
            <person name="Ament-Velasquez S.L."/>
            <person name="Kruys A."/>
            <person name="Hutchinson M.I."/>
            <person name="Powell A.J."/>
            <person name="Barry K."/>
            <person name="Miller A.N."/>
            <person name="Grigoriev I.V."/>
            <person name="Debuchy R."/>
            <person name="Gladieux P."/>
            <person name="Thoren M.H."/>
            <person name="Johannesson H."/>
        </authorList>
    </citation>
    <scope>NUCLEOTIDE SEQUENCE</scope>
    <source>
        <strain evidence="2">CBS 359.72</strain>
    </source>
</reference>
<accession>A0AAN7HQH1</accession>
<evidence type="ECO:0000256" key="1">
    <source>
        <dbReference type="SAM" id="MobiDB-lite"/>
    </source>
</evidence>
<comment type="caution">
    <text evidence="2">The sequence shown here is derived from an EMBL/GenBank/DDBJ whole genome shotgun (WGS) entry which is preliminary data.</text>
</comment>
<keyword evidence="3" id="KW-1185">Reference proteome</keyword>
<gene>
    <name evidence="2" type="ORF">C7999DRAFT_32027</name>
</gene>
<sequence length="370" mass="40640">MNATIRGQAIREFVRKFLYWIKRLPHRAPKSDSEHGNHDTSESQRTVSTRPENRAPIEEAPAGTTIPVTTTTTATTISTTTAAAATTAAATTATATTPITAVTTITTTTDENEISTAPDRASVLSFLLEPPTPQRQPPREIQLADTGTKKLYCIDQSVRPEIRKRWRDIAGRLNQGLAAALREMPSNDSKQAALRLVMLGSLDGNNNPVDVKPSIVAFCDKAHWKQVEKYFQRQDIKDLCRPRGNPEHLQFDFHLGPPHRELKASQNAVDILFMPSSSPPLPTLPTLCGTRIKLRGIRSAETNKATLGGVILVMEDNRVKWYGMTAGHSIPRATNHTTSTRIFTSTIADGVRARFSRRRGTTDPSDSTGA</sequence>
<feature type="region of interest" description="Disordered" evidence="1">
    <location>
        <begin position="27"/>
        <end position="64"/>
    </location>
</feature>
<evidence type="ECO:0000313" key="3">
    <source>
        <dbReference type="Proteomes" id="UP001303647"/>
    </source>
</evidence>
<proteinExistence type="predicted"/>
<name>A0AAN7HQH1_9PEZI</name>
<reference evidence="2" key="1">
    <citation type="journal article" date="2023" name="Mol. Phylogenet. Evol.">
        <title>Genome-scale phylogeny and comparative genomics of the fungal order Sordariales.</title>
        <authorList>
            <person name="Hensen N."/>
            <person name="Bonometti L."/>
            <person name="Westerberg I."/>
            <person name="Brannstrom I.O."/>
            <person name="Guillou S."/>
            <person name="Cros-Aarteil S."/>
            <person name="Calhoun S."/>
            <person name="Haridas S."/>
            <person name="Kuo A."/>
            <person name="Mondo S."/>
            <person name="Pangilinan J."/>
            <person name="Riley R."/>
            <person name="LaButti K."/>
            <person name="Andreopoulos B."/>
            <person name="Lipzen A."/>
            <person name="Chen C."/>
            <person name="Yan M."/>
            <person name="Daum C."/>
            <person name="Ng V."/>
            <person name="Clum A."/>
            <person name="Steindorff A."/>
            <person name="Ohm R.A."/>
            <person name="Martin F."/>
            <person name="Silar P."/>
            <person name="Natvig D.O."/>
            <person name="Lalanne C."/>
            <person name="Gautier V."/>
            <person name="Ament-Velasquez S.L."/>
            <person name="Kruys A."/>
            <person name="Hutchinson M.I."/>
            <person name="Powell A.J."/>
            <person name="Barry K."/>
            <person name="Miller A.N."/>
            <person name="Grigoriev I.V."/>
            <person name="Debuchy R."/>
            <person name="Gladieux P."/>
            <person name="Hiltunen Thoren M."/>
            <person name="Johannesson H."/>
        </authorList>
    </citation>
    <scope>NUCLEOTIDE SEQUENCE</scope>
    <source>
        <strain evidence="2">CBS 359.72</strain>
    </source>
</reference>
<evidence type="ECO:0000313" key="2">
    <source>
        <dbReference type="EMBL" id="KAK4247609.1"/>
    </source>
</evidence>